<organism evidence="7 8">
    <name type="scientific">Hyphococcus aureus</name>
    <dbReference type="NCBI Taxonomy" id="2666033"/>
    <lineage>
        <taxon>Bacteria</taxon>
        <taxon>Pseudomonadati</taxon>
        <taxon>Pseudomonadota</taxon>
        <taxon>Alphaproteobacteria</taxon>
        <taxon>Parvularculales</taxon>
        <taxon>Parvularculaceae</taxon>
        <taxon>Hyphococcus</taxon>
    </lineage>
</organism>
<protein>
    <submittedName>
        <fullName evidence="7">S10 family peptidase</fullName>
    </submittedName>
</protein>
<evidence type="ECO:0000256" key="2">
    <source>
        <dbReference type="ARBA" id="ARBA00022670"/>
    </source>
</evidence>
<keyword evidence="2" id="KW-0645">Protease</keyword>
<evidence type="ECO:0000313" key="7">
    <source>
        <dbReference type="EMBL" id="MFC6035057.1"/>
    </source>
</evidence>
<evidence type="ECO:0000313" key="8">
    <source>
        <dbReference type="Proteomes" id="UP001596116"/>
    </source>
</evidence>
<sequence length="506" mass="55368">MIIRTLAAIFLLSYSGACAVAQEEDKSQEAVAAKDGSEPRRYETKARVTAGGANVAYRVIAGETFIENDKGEPVASIFSTSYIADGFADPRERPVAFIFNGGPGSASLWLHMGVFGPKRVRLPEGPDDDGAAPFDLIANPESIIDVADMVFIDPVGTGWSKTLGEGKTDEYWGVKQDAASVREFIRRWLVEHKRWNSPKYLIGESYGTTRSAALLEALESGWTDIAVNGVVLISTVLNFGLDATDAGNDVGYIGLMPGYAATAWYHDKVDKAAWGGDMQRFLDEARAFATDDYMPALLKGQLASAAEREAVAAKLAAFTGLSESYVTRSNMRIPLRRFMRELLRDEGLAVGRLDSRFTGVEADGVGENPEYDPSAYGIDAAYTAGMLDYFGRDLGVDIAEPYTTLGGVRGWNWDAEDGGGQNAYVNVAPWVERAMRQNRDLRVLSANGYYDLATPFFGTEMTLAQPGFDRSRLTITYYDAGHMMYIHQPSLEALAKDVRSFIRNEP</sequence>
<dbReference type="InterPro" id="IPR001563">
    <property type="entry name" value="Peptidase_S10"/>
</dbReference>
<evidence type="ECO:0000256" key="4">
    <source>
        <dbReference type="ARBA" id="ARBA00022801"/>
    </source>
</evidence>
<reference evidence="7 8" key="1">
    <citation type="submission" date="2024-09" db="EMBL/GenBank/DDBJ databases">
        <authorList>
            <person name="Zhang Z.-H."/>
        </authorList>
    </citation>
    <scope>NUCLEOTIDE SEQUENCE [LARGE SCALE GENOMIC DNA]</scope>
    <source>
        <strain evidence="7 8">HHTR114</strain>
    </source>
</reference>
<dbReference type="Proteomes" id="UP001596116">
    <property type="component" value="Unassembled WGS sequence"/>
</dbReference>
<keyword evidence="3 6" id="KW-0732">Signal</keyword>
<gene>
    <name evidence="7" type="ORF">ACFMB1_05845</name>
</gene>
<keyword evidence="4" id="KW-0378">Hydrolase</keyword>
<evidence type="ECO:0000256" key="3">
    <source>
        <dbReference type="ARBA" id="ARBA00022729"/>
    </source>
</evidence>
<keyword evidence="5" id="KW-0325">Glycoprotein</keyword>
<comment type="caution">
    <text evidence="7">The sequence shown here is derived from an EMBL/GenBank/DDBJ whole genome shotgun (WGS) entry which is preliminary data.</text>
</comment>
<evidence type="ECO:0000256" key="5">
    <source>
        <dbReference type="ARBA" id="ARBA00023180"/>
    </source>
</evidence>
<dbReference type="RefSeq" id="WP_379879613.1">
    <property type="nucleotide sequence ID" value="NZ_JBHPON010000001.1"/>
</dbReference>
<evidence type="ECO:0000256" key="6">
    <source>
        <dbReference type="SAM" id="SignalP"/>
    </source>
</evidence>
<dbReference type="SUPFAM" id="SSF53474">
    <property type="entry name" value="alpha/beta-Hydrolases"/>
    <property type="match status" value="1"/>
</dbReference>
<dbReference type="PANTHER" id="PTHR11802:SF3">
    <property type="entry name" value="RETINOID-INDUCIBLE SERINE CARBOXYPEPTIDASE"/>
    <property type="match status" value="1"/>
</dbReference>
<evidence type="ECO:0000256" key="1">
    <source>
        <dbReference type="ARBA" id="ARBA00022645"/>
    </source>
</evidence>
<proteinExistence type="predicted"/>
<accession>A0ABW1KWM4</accession>
<dbReference type="Pfam" id="PF00450">
    <property type="entry name" value="Peptidase_S10"/>
    <property type="match status" value="1"/>
</dbReference>
<feature type="signal peptide" evidence="6">
    <location>
        <begin position="1"/>
        <end position="19"/>
    </location>
</feature>
<keyword evidence="8" id="KW-1185">Reference proteome</keyword>
<dbReference type="InterPro" id="IPR029058">
    <property type="entry name" value="AB_hydrolase_fold"/>
</dbReference>
<name>A0ABW1KWM4_9PROT</name>
<feature type="chain" id="PRO_5046990010" evidence="6">
    <location>
        <begin position="20"/>
        <end position="506"/>
    </location>
</feature>
<dbReference type="Gene3D" id="3.40.50.1820">
    <property type="entry name" value="alpha/beta hydrolase"/>
    <property type="match status" value="1"/>
</dbReference>
<dbReference type="PANTHER" id="PTHR11802">
    <property type="entry name" value="SERINE PROTEASE FAMILY S10 SERINE CARBOXYPEPTIDASE"/>
    <property type="match status" value="1"/>
</dbReference>
<dbReference type="EMBL" id="JBHPON010000001">
    <property type="protein sequence ID" value="MFC6035057.1"/>
    <property type="molecule type" value="Genomic_DNA"/>
</dbReference>
<keyword evidence="1" id="KW-0121">Carboxypeptidase</keyword>